<dbReference type="PANTHER" id="PTHR40788">
    <property type="entry name" value="CLR5 DOMAIN-CONTAINING PROTEIN-RELATED"/>
    <property type="match status" value="1"/>
</dbReference>
<reference evidence="2" key="1">
    <citation type="submission" date="2023-06" db="EMBL/GenBank/DDBJ databases">
        <title>Black Yeasts Isolated from many extreme environments.</title>
        <authorList>
            <person name="Coleine C."/>
            <person name="Stajich J.E."/>
            <person name="Selbmann L."/>
        </authorList>
    </citation>
    <scope>NUCLEOTIDE SEQUENCE</scope>
    <source>
        <strain evidence="2">CCFEE 5200</strain>
    </source>
</reference>
<accession>A0AAN6K894</accession>
<dbReference type="Proteomes" id="UP001175353">
    <property type="component" value="Unassembled WGS sequence"/>
</dbReference>
<keyword evidence="3" id="KW-1185">Reference proteome</keyword>
<dbReference type="EMBL" id="JAUJLE010000197">
    <property type="protein sequence ID" value="KAK0969423.1"/>
    <property type="molecule type" value="Genomic_DNA"/>
</dbReference>
<proteinExistence type="predicted"/>
<comment type="caution">
    <text evidence="2">The sequence shown here is derived from an EMBL/GenBank/DDBJ whole genome shotgun (WGS) entry which is preliminary data.</text>
</comment>
<feature type="region of interest" description="Disordered" evidence="1">
    <location>
        <begin position="688"/>
        <end position="728"/>
    </location>
</feature>
<protein>
    <submittedName>
        <fullName evidence="2">Uncharacterized protein</fullName>
    </submittedName>
</protein>
<evidence type="ECO:0000256" key="1">
    <source>
        <dbReference type="SAM" id="MobiDB-lite"/>
    </source>
</evidence>
<organism evidence="2 3">
    <name type="scientific">Friedmanniomyces endolithicus</name>
    <dbReference type="NCBI Taxonomy" id="329885"/>
    <lineage>
        <taxon>Eukaryota</taxon>
        <taxon>Fungi</taxon>
        <taxon>Dikarya</taxon>
        <taxon>Ascomycota</taxon>
        <taxon>Pezizomycotina</taxon>
        <taxon>Dothideomycetes</taxon>
        <taxon>Dothideomycetidae</taxon>
        <taxon>Mycosphaerellales</taxon>
        <taxon>Teratosphaeriaceae</taxon>
        <taxon>Friedmanniomyces</taxon>
    </lineage>
</organism>
<gene>
    <name evidence="2" type="ORF">LTR91_016334</name>
</gene>
<dbReference type="AlphaFoldDB" id="A0AAN6K894"/>
<evidence type="ECO:0000313" key="3">
    <source>
        <dbReference type="Proteomes" id="UP001175353"/>
    </source>
</evidence>
<sequence>MSQRPNISARDRRLLELQSAIDAEPEKLETTFLNISRRSYQPPKDSGHGLVTVPTEPVSYAYFTESALATSPPLCTNKCDICSSQYRSLELQREFEGQCYDRACTDNEARDMIAEYISTTERNLVETRELLLKYGDILARRWLKYDPTRRGNVLRTAMPDMYGGEWLEAYCLFDEEADRMAVGDRPHLDYKWRKGWLLPYINVTVMSRDAHKLLVLLFLRTNRHSNDFLAYDVERTRTAFRDHHVKLCYNHHCVVVCNEAGRVGALTPWTTDGVHRGDIVGFPRAKLGFEAARDLSVFLRDITKTILECVPSDARQGSLELNGHAEKYMAAVSRNGGLAFNDRPFSKPGSFDLPRLRHLLQSLPGAAVDKLRLMQTDMLFFREKVAEMRSSQHHRKLSEEAQYKDLLRSFIYVVGHVEIAAHVVSFSIGFLDGMEQNRQAGGNVTRGQPLPESYNLALRCVRLLLSGYYRTYREGLPALLDHCDDLKHKTKRTKQTPYESFRGDRLVWNLSRLCTRAIDVSQVQSFHLGYIDALLASSEEQKNRIDKVLRDHLSEMLVIDEALTMVANHLPHSDSTLEIATIQQWPVPAHMIDLGESRYQELLRRFTKLVAAKHPSEETTKDNLIKLQTTHTLAAKFWREMRRVWSKCLPTSLIITSHLSEFDSTTRLTDFQNECDQYEAQLLQQEEAAKTRSTKPRQPAPAPVATQTTFDAGPSTSSTPLAALPRKDKIKTRPDEETAALAQAVAQLQLADEAAVADAPPPTPTIAVCRESLVIFGRMYGRGADNRGATKWTDLIAALVDAGLTPVHAGGSAVTFAHSDPTKGAITMHGPHPGITVRLTTLRFEGRRLQERFEWDESTFVLQG</sequence>
<name>A0AAN6K894_9PEZI</name>
<feature type="compositionally biased region" description="Polar residues" evidence="1">
    <location>
        <begin position="705"/>
        <end position="720"/>
    </location>
</feature>
<dbReference type="PANTHER" id="PTHR40788:SF2">
    <property type="entry name" value="CLR5 DOMAIN-CONTAINING PROTEIN"/>
    <property type="match status" value="1"/>
</dbReference>
<evidence type="ECO:0000313" key="2">
    <source>
        <dbReference type="EMBL" id="KAK0969423.1"/>
    </source>
</evidence>